<dbReference type="InterPro" id="IPR001611">
    <property type="entry name" value="Leu-rich_rpt"/>
</dbReference>
<evidence type="ECO:0000256" key="3">
    <source>
        <dbReference type="ARBA" id="ARBA00022475"/>
    </source>
</evidence>
<feature type="domain" description="Leucine-rich repeat-containing N-terminal plant-type" evidence="14">
    <location>
        <begin position="16"/>
        <end position="53"/>
    </location>
</feature>
<dbReference type="FunFam" id="3.80.10.10:FF:000095">
    <property type="entry name" value="LRR receptor-like serine/threonine-protein kinase GSO1"/>
    <property type="match status" value="1"/>
</dbReference>
<evidence type="ECO:0000256" key="5">
    <source>
        <dbReference type="ARBA" id="ARBA00022692"/>
    </source>
</evidence>
<accession>A0A5D2XDN9</accession>
<keyword evidence="9 13" id="KW-0472">Membrane</keyword>
<evidence type="ECO:0000256" key="13">
    <source>
        <dbReference type="SAM" id="Phobius"/>
    </source>
</evidence>
<comment type="subcellular location">
    <subcellularLocation>
        <location evidence="1">Cell membrane</location>
        <topology evidence="1">Single-pass type I membrane protein</topology>
    </subcellularLocation>
</comment>
<dbReference type="InterPro" id="IPR013210">
    <property type="entry name" value="LRR_N_plant-typ"/>
</dbReference>
<evidence type="ECO:0000313" key="15">
    <source>
        <dbReference type="EMBL" id="TYJ12148.1"/>
    </source>
</evidence>
<dbReference type="InterPro" id="IPR003591">
    <property type="entry name" value="Leu-rich_rpt_typical-subtyp"/>
</dbReference>
<evidence type="ECO:0000256" key="9">
    <source>
        <dbReference type="ARBA" id="ARBA00023136"/>
    </source>
</evidence>
<keyword evidence="6" id="KW-0732">Signal</keyword>
<organism evidence="15 16">
    <name type="scientific">Gossypium mustelinum</name>
    <name type="common">Cotton</name>
    <name type="synonym">Gossypium caicoense</name>
    <dbReference type="NCBI Taxonomy" id="34275"/>
    <lineage>
        <taxon>Eukaryota</taxon>
        <taxon>Viridiplantae</taxon>
        <taxon>Streptophyta</taxon>
        <taxon>Embryophyta</taxon>
        <taxon>Tracheophyta</taxon>
        <taxon>Spermatophyta</taxon>
        <taxon>Magnoliopsida</taxon>
        <taxon>eudicotyledons</taxon>
        <taxon>Gunneridae</taxon>
        <taxon>Pentapetalae</taxon>
        <taxon>rosids</taxon>
        <taxon>malvids</taxon>
        <taxon>Malvales</taxon>
        <taxon>Malvaceae</taxon>
        <taxon>Malvoideae</taxon>
        <taxon>Gossypium</taxon>
    </lineage>
</organism>
<evidence type="ECO:0000259" key="14">
    <source>
        <dbReference type="Pfam" id="PF08263"/>
    </source>
</evidence>
<evidence type="ECO:0000256" key="11">
    <source>
        <dbReference type="ARBA" id="ARBA00023180"/>
    </source>
</evidence>
<dbReference type="InterPro" id="IPR046956">
    <property type="entry name" value="RLP23-like"/>
</dbReference>
<evidence type="ECO:0000256" key="4">
    <source>
        <dbReference type="ARBA" id="ARBA00022614"/>
    </source>
</evidence>
<comment type="similarity">
    <text evidence="2">Belongs to the RLP family.</text>
</comment>
<evidence type="ECO:0000256" key="12">
    <source>
        <dbReference type="SAM" id="MobiDB-lite"/>
    </source>
</evidence>
<dbReference type="SUPFAM" id="SSF52058">
    <property type="entry name" value="L domain-like"/>
    <property type="match status" value="1"/>
</dbReference>
<keyword evidence="11" id="KW-0325">Glycoprotein</keyword>
<dbReference type="SMART" id="SM00369">
    <property type="entry name" value="LRR_TYP"/>
    <property type="match status" value="9"/>
</dbReference>
<dbReference type="FunFam" id="3.80.10.10:FF:000213">
    <property type="entry name" value="Tyrosine-sulfated glycopeptide receptor 1"/>
    <property type="match status" value="1"/>
</dbReference>
<dbReference type="SUPFAM" id="SSF52047">
    <property type="entry name" value="RNI-like"/>
    <property type="match status" value="2"/>
</dbReference>
<dbReference type="EMBL" id="CM017646">
    <property type="protein sequence ID" value="TYJ12148.1"/>
    <property type="molecule type" value="Genomic_DNA"/>
</dbReference>
<feature type="transmembrane region" description="Helical" evidence="13">
    <location>
        <begin position="868"/>
        <end position="891"/>
    </location>
</feature>
<gene>
    <name evidence="15" type="ORF">E1A91_A11G329200v1</name>
</gene>
<keyword evidence="16" id="KW-1185">Reference proteome</keyword>
<keyword evidence="10" id="KW-0675">Receptor</keyword>
<dbReference type="Gene3D" id="3.80.10.10">
    <property type="entry name" value="Ribonuclease Inhibitor"/>
    <property type="match status" value="3"/>
</dbReference>
<evidence type="ECO:0000256" key="7">
    <source>
        <dbReference type="ARBA" id="ARBA00022737"/>
    </source>
</evidence>
<evidence type="ECO:0000313" key="16">
    <source>
        <dbReference type="Proteomes" id="UP000323597"/>
    </source>
</evidence>
<keyword evidence="5 13" id="KW-0812">Transmembrane</keyword>
<keyword evidence="7" id="KW-0677">Repeat</keyword>
<reference evidence="15 16" key="1">
    <citation type="submission" date="2019-07" db="EMBL/GenBank/DDBJ databases">
        <title>WGS assembly of Gossypium mustelinum.</title>
        <authorList>
            <person name="Chen Z.J."/>
            <person name="Sreedasyam A."/>
            <person name="Ando A."/>
            <person name="Song Q."/>
            <person name="De L."/>
            <person name="Hulse-Kemp A."/>
            <person name="Ding M."/>
            <person name="Ye W."/>
            <person name="Kirkbride R."/>
            <person name="Jenkins J."/>
            <person name="Plott C."/>
            <person name="Lovell J."/>
            <person name="Lin Y.-M."/>
            <person name="Vaughn R."/>
            <person name="Liu B."/>
            <person name="Li W."/>
            <person name="Simpson S."/>
            <person name="Scheffler B."/>
            <person name="Saski C."/>
            <person name="Grover C."/>
            <person name="Hu G."/>
            <person name="Conover J."/>
            <person name="Carlson J."/>
            <person name="Shu S."/>
            <person name="Boston L."/>
            <person name="Williams M."/>
            <person name="Peterson D."/>
            <person name="Mcgee K."/>
            <person name="Jones D."/>
            <person name="Wendel J."/>
            <person name="Stelly D."/>
            <person name="Grimwood J."/>
            <person name="Schmutz J."/>
        </authorList>
    </citation>
    <scope>NUCLEOTIDE SEQUENCE [LARGE SCALE GENOMIC DNA]</scope>
    <source>
        <strain evidence="15">1408120.09</strain>
    </source>
</reference>
<dbReference type="Proteomes" id="UP000323597">
    <property type="component" value="Chromosome A11"/>
</dbReference>
<dbReference type="Pfam" id="PF08263">
    <property type="entry name" value="LRRNT_2"/>
    <property type="match status" value="1"/>
</dbReference>
<keyword evidence="8 13" id="KW-1133">Transmembrane helix</keyword>
<protein>
    <recommendedName>
        <fullName evidence="14">Leucine-rich repeat-containing N-terminal plant-type domain-containing protein</fullName>
    </recommendedName>
</protein>
<feature type="non-terminal residue" evidence="15">
    <location>
        <position position="1"/>
    </location>
</feature>
<evidence type="ECO:0000256" key="10">
    <source>
        <dbReference type="ARBA" id="ARBA00023170"/>
    </source>
</evidence>
<dbReference type="AlphaFoldDB" id="A0A5D2XDN9"/>
<dbReference type="GO" id="GO:0005886">
    <property type="term" value="C:plasma membrane"/>
    <property type="evidence" value="ECO:0007669"/>
    <property type="project" value="UniProtKB-SubCell"/>
</dbReference>
<sequence length="917" mass="102123">ICFSFCVATSDVLCIESERKALLKFKNDLVDPSNRLSSRVEGGDCCKWLSVVCHNTTGHINQLHLAAPLSVPQFDAPVDEWETYHPSKNNSTLRGKINSSLLELKHLSSLDLSNNNFGGNIPKFLGMLGGAIPHNLGNLSKLQYLDLGGNDLKPKSLQWVSGLSSLQYLDLNDADLRKATDWLKVTFEHPSLLELHLSACSLEDDPSPISVNSTKSLVVLNLSENNFSSVPMSIFGLHGLVSIDLSGNSLEGPILDYFRNISFLEVLDLSRNSLNSSTPNSLFSLNHLQFLNLSSNEIDQDISEILLSLSRCCLDCLESLAMAHNDLFGHLVDQLGHFKNLAHLSLTRNNISGRIPLSIGELSSLKFFDVSENQLNGTFPLCFGQLESLETLNLGFNLLEGVVSETHFSNLTRLTTLEASQNRLRFEPNSSWIPPFQCQIIKLSQWHLGPKFPDDISEAGNLGILPTWLLNLSTQFEYVNLSWNQLTGGISYLNVREIVDLRSNRFTGPLPRVFPTLQYLILSNNLFSGPLFELICNSLREGPMECLAIERNLLSGEIPDCWNHWRGLGYLNLENNNLTGKIPPSLGHLNLLVLNLRNNGMFGELPSTLQLSTSLIMLDLSDNHFSGSVPAWIGDKLLKLKILSLRSNNFDGHIPKKICQLQSLRILDLGHNNISGAIPKCFSNLSAMANKGNQNTYMFQWSSIIYNFFYLRALLVLKGRQDVYSTILGLVTSIFLSTNRLIGEIPKELGSLVELRSLNVSRNLLIGNIPDEIGNMKLMESLDLSMNQLTGEIPSSFSNLNFLNHFNVSCNNLTGQIPTSTQLQSFGNLSYMGNHLYGPPLTKNRSTNRTPTDVANNGSRSEGSNVNWLYVSIVLGFVMGFSGVVAPLFYIKSWRHAYYRKLDHIGRKLYMSLGYYG</sequence>
<proteinExistence type="inferred from homology"/>
<evidence type="ECO:0000256" key="2">
    <source>
        <dbReference type="ARBA" id="ARBA00009592"/>
    </source>
</evidence>
<dbReference type="FunFam" id="3.80.10.10:FF:000041">
    <property type="entry name" value="LRR receptor-like serine/threonine-protein kinase ERECTA"/>
    <property type="match status" value="1"/>
</dbReference>
<feature type="region of interest" description="Disordered" evidence="12">
    <location>
        <begin position="840"/>
        <end position="860"/>
    </location>
</feature>
<name>A0A5D2XDN9_GOSMU</name>
<dbReference type="InterPro" id="IPR032675">
    <property type="entry name" value="LRR_dom_sf"/>
</dbReference>
<feature type="compositionally biased region" description="Polar residues" evidence="12">
    <location>
        <begin position="843"/>
        <end position="860"/>
    </location>
</feature>
<dbReference type="PANTHER" id="PTHR48063">
    <property type="entry name" value="LRR RECEPTOR-LIKE KINASE"/>
    <property type="match status" value="1"/>
</dbReference>
<evidence type="ECO:0000256" key="8">
    <source>
        <dbReference type="ARBA" id="ARBA00022989"/>
    </source>
</evidence>
<dbReference type="Pfam" id="PF13855">
    <property type="entry name" value="LRR_8"/>
    <property type="match status" value="2"/>
</dbReference>
<keyword evidence="3" id="KW-1003">Cell membrane</keyword>
<dbReference type="SMART" id="SM00365">
    <property type="entry name" value="LRR_SD22"/>
    <property type="match status" value="6"/>
</dbReference>
<keyword evidence="4" id="KW-0433">Leucine-rich repeat</keyword>
<dbReference type="PANTHER" id="PTHR48063:SF48">
    <property type="entry name" value="LRR RECEPTOR-LIKE SERINE_THREONINE-PROTEIN KINASE FLS2"/>
    <property type="match status" value="1"/>
</dbReference>
<evidence type="ECO:0000256" key="1">
    <source>
        <dbReference type="ARBA" id="ARBA00004251"/>
    </source>
</evidence>
<dbReference type="Pfam" id="PF00560">
    <property type="entry name" value="LRR_1"/>
    <property type="match status" value="9"/>
</dbReference>
<evidence type="ECO:0000256" key="6">
    <source>
        <dbReference type="ARBA" id="ARBA00022729"/>
    </source>
</evidence>